<proteinExistence type="predicted"/>
<organism evidence="1 2">
    <name type="scientific">Jimgerdemannia flammicorona</name>
    <dbReference type="NCBI Taxonomy" id="994334"/>
    <lineage>
        <taxon>Eukaryota</taxon>
        <taxon>Fungi</taxon>
        <taxon>Fungi incertae sedis</taxon>
        <taxon>Mucoromycota</taxon>
        <taxon>Mucoromycotina</taxon>
        <taxon>Endogonomycetes</taxon>
        <taxon>Endogonales</taxon>
        <taxon>Endogonaceae</taxon>
        <taxon>Jimgerdemannia</taxon>
    </lineage>
</organism>
<name>A0A433D8I6_9FUNG</name>
<evidence type="ECO:0000313" key="2">
    <source>
        <dbReference type="Proteomes" id="UP000268093"/>
    </source>
</evidence>
<gene>
    <name evidence="1" type="ORF">BC936DRAFT_146370</name>
</gene>
<dbReference type="AlphaFoldDB" id="A0A433D8I6"/>
<accession>A0A433D8I6</accession>
<comment type="caution">
    <text evidence="1">The sequence shown here is derived from an EMBL/GenBank/DDBJ whole genome shotgun (WGS) entry which is preliminary data.</text>
</comment>
<evidence type="ECO:0000313" key="1">
    <source>
        <dbReference type="EMBL" id="RUP46921.1"/>
    </source>
</evidence>
<protein>
    <submittedName>
        <fullName evidence="1">Uncharacterized protein</fullName>
    </submittedName>
</protein>
<dbReference type="Proteomes" id="UP000268093">
    <property type="component" value="Unassembled WGS sequence"/>
</dbReference>
<keyword evidence="2" id="KW-1185">Reference proteome</keyword>
<sequence>MVAVKVMKTKCEQVHHRSSTKKKGSALWIVQCRLTYIAYVGSSYKITDVNRFNAKVQNMRLSHPPFEPATTA</sequence>
<reference evidence="1 2" key="1">
    <citation type="journal article" date="2018" name="New Phytol.">
        <title>Phylogenomics of Endogonaceae and evolution of mycorrhizas within Mucoromycota.</title>
        <authorList>
            <person name="Chang Y."/>
            <person name="Desiro A."/>
            <person name="Na H."/>
            <person name="Sandor L."/>
            <person name="Lipzen A."/>
            <person name="Clum A."/>
            <person name="Barry K."/>
            <person name="Grigoriev I.V."/>
            <person name="Martin F.M."/>
            <person name="Stajich J.E."/>
            <person name="Smith M.E."/>
            <person name="Bonito G."/>
            <person name="Spatafora J.W."/>
        </authorList>
    </citation>
    <scope>NUCLEOTIDE SEQUENCE [LARGE SCALE GENOMIC DNA]</scope>
    <source>
        <strain evidence="1 2">GMNB39</strain>
    </source>
</reference>
<dbReference type="EMBL" id="RBNI01005225">
    <property type="protein sequence ID" value="RUP46921.1"/>
    <property type="molecule type" value="Genomic_DNA"/>
</dbReference>